<dbReference type="Proteomes" id="UP000789396">
    <property type="component" value="Unassembled WGS sequence"/>
</dbReference>
<gene>
    <name evidence="1" type="ORF">RFULGI_LOCUS18602</name>
</gene>
<organism evidence="1 2">
    <name type="scientific">Racocetra fulgida</name>
    <dbReference type="NCBI Taxonomy" id="60492"/>
    <lineage>
        <taxon>Eukaryota</taxon>
        <taxon>Fungi</taxon>
        <taxon>Fungi incertae sedis</taxon>
        <taxon>Mucoromycota</taxon>
        <taxon>Glomeromycotina</taxon>
        <taxon>Glomeromycetes</taxon>
        <taxon>Diversisporales</taxon>
        <taxon>Gigasporaceae</taxon>
        <taxon>Racocetra</taxon>
    </lineage>
</organism>
<name>A0A9N9K577_9GLOM</name>
<evidence type="ECO:0000313" key="2">
    <source>
        <dbReference type="Proteomes" id="UP000789396"/>
    </source>
</evidence>
<dbReference type="AlphaFoldDB" id="A0A9N9K577"/>
<protein>
    <submittedName>
        <fullName evidence="1">764_t:CDS:1</fullName>
    </submittedName>
</protein>
<evidence type="ECO:0000313" key="1">
    <source>
        <dbReference type="EMBL" id="CAG8809529.1"/>
    </source>
</evidence>
<reference evidence="1" key="1">
    <citation type="submission" date="2021-06" db="EMBL/GenBank/DDBJ databases">
        <authorList>
            <person name="Kallberg Y."/>
            <person name="Tangrot J."/>
            <person name="Rosling A."/>
        </authorList>
    </citation>
    <scope>NUCLEOTIDE SEQUENCE</scope>
    <source>
        <strain evidence="1">IN212</strain>
    </source>
</reference>
<feature type="non-terminal residue" evidence="1">
    <location>
        <position position="1"/>
    </location>
</feature>
<dbReference type="EMBL" id="CAJVPZ010082893">
    <property type="protein sequence ID" value="CAG8809529.1"/>
    <property type="molecule type" value="Genomic_DNA"/>
</dbReference>
<feature type="non-terminal residue" evidence="1">
    <location>
        <position position="45"/>
    </location>
</feature>
<proteinExistence type="predicted"/>
<comment type="caution">
    <text evidence="1">The sequence shown here is derived from an EMBL/GenBank/DDBJ whole genome shotgun (WGS) entry which is preliminary data.</text>
</comment>
<sequence length="45" mass="5270">QKFEKKLRSIIEFNSKINDLNDKLQAQLQEKEGGVSYPENFILSE</sequence>
<accession>A0A9N9K577</accession>
<keyword evidence="2" id="KW-1185">Reference proteome</keyword>
<dbReference type="OrthoDB" id="2440300at2759"/>